<comment type="caution">
    <text evidence="11">The sequence shown here is derived from an EMBL/GenBank/DDBJ whole genome shotgun (WGS) entry which is preliminary data.</text>
</comment>
<accession>A0A2P7YKV8</accession>
<dbReference type="Pfam" id="PF01915">
    <property type="entry name" value="Glyco_hydro_3_C"/>
    <property type="match status" value="1"/>
</dbReference>
<evidence type="ECO:0000256" key="6">
    <source>
        <dbReference type="ARBA" id="ARBA00023180"/>
    </source>
</evidence>
<dbReference type="Gene3D" id="3.20.20.300">
    <property type="entry name" value="Glycoside hydrolase, family 3, N-terminal domain"/>
    <property type="match status" value="2"/>
</dbReference>
<dbReference type="GO" id="GO:0009251">
    <property type="term" value="P:glucan catabolic process"/>
    <property type="evidence" value="ECO:0007669"/>
    <property type="project" value="TreeGrafter"/>
</dbReference>
<dbReference type="PANTHER" id="PTHR42715">
    <property type="entry name" value="BETA-GLUCOSIDASE"/>
    <property type="match status" value="1"/>
</dbReference>
<dbReference type="PANTHER" id="PTHR42715:SF3">
    <property type="entry name" value="BETA-GLUCOSIDASE B-RELATED"/>
    <property type="match status" value="1"/>
</dbReference>
<evidence type="ECO:0000256" key="5">
    <source>
        <dbReference type="ARBA" id="ARBA00022801"/>
    </source>
</evidence>
<comment type="pathway">
    <text evidence="2">Glycan metabolism; cellulose degradation.</text>
</comment>
<gene>
    <name evidence="11" type="ORF">B9Z65_1763</name>
</gene>
<dbReference type="InterPro" id="IPR036962">
    <property type="entry name" value="Glyco_hydro_3_N_sf"/>
</dbReference>
<dbReference type="SUPFAM" id="SSF51445">
    <property type="entry name" value="(Trans)glycosidases"/>
    <property type="match status" value="1"/>
</dbReference>
<comment type="catalytic activity">
    <reaction evidence="1">
        <text>Hydrolysis of terminal, non-reducing beta-D-glucosyl residues with release of beta-D-glucose.</text>
        <dbReference type="EC" id="3.2.1.21"/>
    </reaction>
</comment>
<dbReference type="InterPro" id="IPR036881">
    <property type="entry name" value="Glyco_hydro_3_C_sf"/>
</dbReference>
<dbReference type="InterPro" id="IPR050288">
    <property type="entry name" value="Cellulose_deg_GH3"/>
</dbReference>
<comment type="similarity">
    <text evidence="3">Belongs to the glycosyl hydrolase 3 family.</text>
</comment>
<name>A0A2P7YKV8_9PEZI</name>
<sequence length="470" mass="50974">MARGATWDITIEQRIGRAIGLDARAQDANYFAGICINLPRHPAWGLIQEPYSEDPLLLGDFGVALNKGVSSNFMTCVKHFALDSMEHARFKVDVEVDDAALHEGEFAGQNEKLLTHILRDEWKFEGFVLLEFVFGLRDAVLSVKNGLDIEAPFSQQHAISLRQALDSGELDWLSTVPAQECYGSSWSMLRAPANTPQKMGGQQILPIDTSSISKLAIIGKLANTANTGARGSSAVFAPRVVTVYEGLGFALPGVKVILEDRDSLAICIVGYDAADEGEYVVPSFQDNPELLKLLPPATTDREKEMLEMTQGQMATDIQTNGDGLVLGAGGDRKDLRSWRRDIDSISAVTDASPKAVVSVVAAGAVSMEDFISRVPALLMTWYARAEGGHALADVLLGRVGASGRLPFSIPTSEDHLPHFDIKATSITYDRWFGQRLLDKLGIPARFPLGFGLSYTTFSASTYKVLAGPAK</sequence>
<dbReference type="OrthoDB" id="47059at2759"/>
<evidence type="ECO:0000313" key="12">
    <source>
        <dbReference type="Proteomes" id="UP000243723"/>
    </source>
</evidence>
<evidence type="ECO:0000256" key="7">
    <source>
        <dbReference type="ARBA" id="ARBA00023277"/>
    </source>
</evidence>
<dbReference type="SUPFAM" id="SSF52279">
    <property type="entry name" value="Beta-D-glucan exohydrolase, C-terminal domain"/>
    <property type="match status" value="1"/>
</dbReference>
<evidence type="ECO:0000256" key="2">
    <source>
        <dbReference type="ARBA" id="ARBA00004987"/>
    </source>
</evidence>
<reference evidence="11 12" key="1">
    <citation type="submission" date="2017-05" db="EMBL/GenBank/DDBJ databases">
        <title>Draft genome sequence of Elsinoe australis.</title>
        <authorList>
            <person name="Cheng Q."/>
        </authorList>
    </citation>
    <scope>NUCLEOTIDE SEQUENCE [LARGE SCALE GENOMIC DNA]</scope>
    <source>
        <strain evidence="11 12">NL1</strain>
    </source>
</reference>
<keyword evidence="5" id="KW-0378">Hydrolase</keyword>
<dbReference type="InterPro" id="IPR017853">
    <property type="entry name" value="GH"/>
</dbReference>
<dbReference type="AlphaFoldDB" id="A0A2P7YKV8"/>
<evidence type="ECO:0000259" key="10">
    <source>
        <dbReference type="Pfam" id="PF01915"/>
    </source>
</evidence>
<dbReference type="EC" id="3.2.1.21" evidence="4"/>
<proteinExistence type="inferred from homology"/>
<dbReference type="Proteomes" id="UP000243723">
    <property type="component" value="Unassembled WGS sequence"/>
</dbReference>
<evidence type="ECO:0000256" key="4">
    <source>
        <dbReference type="ARBA" id="ARBA00012744"/>
    </source>
</evidence>
<keyword evidence="6" id="KW-0325">Glycoprotein</keyword>
<keyword evidence="8" id="KW-0326">Glycosidase</keyword>
<protein>
    <recommendedName>
        <fullName evidence="4">beta-glucosidase</fullName>
        <ecNumber evidence="4">3.2.1.21</ecNumber>
    </recommendedName>
</protein>
<dbReference type="GO" id="GO:0008422">
    <property type="term" value="F:beta-glucosidase activity"/>
    <property type="evidence" value="ECO:0007669"/>
    <property type="project" value="UniProtKB-EC"/>
</dbReference>
<keyword evidence="12" id="KW-1185">Reference proteome</keyword>
<keyword evidence="9" id="KW-0624">Polysaccharide degradation</keyword>
<dbReference type="Gene3D" id="3.40.50.1700">
    <property type="entry name" value="Glycoside hydrolase family 3 C-terminal domain"/>
    <property type="match status" value="1"/>
</dbReference>
<dbReference type="EMBL" id="NHZQ01000419">
    <property type="protein sequence ID" value="PSK36580.1"/>
    <property type="molecule type" value="Genomic_DNA"/>
</dbReference>
<organism evidence="11 12">
    <name type="scientific">Elsinoe australis</name>
    <dbReference type="NCBI Taxonomy" id="40998"/>
    <lineage>
        <taxon>Eukaryota</taxon>
        <taxon>Fungi</taxon>
        <taxon>Dikarya</taxon>
        <taxon>Ascomycota</taxon>
        <taxon>Pezizomycotina</taxon>
        <taxon>Dothideomycetes</taxon>
        <taxon>Dothideomycetidae</taxon>
        <taxon>Myriangiales</taxon>
        <taxon>Elsinoaceae</taxon>
        <taxon>Elsinoe</taxon>
    </lineage>
</organism>
<keyword evidence="7" id="KW-0119">Carbohydrate metabolism</keyword>
<evidence type="ECO:0000256" key="9">
    <source>
        <dbReference type="ARBA" id="ARBA00023326"/>
    </source>
</evidence>
<evidence type="ECO:0000313" key="11">
    <source>
        <dbReference type="EMBL" id="PSK36580.1"/>
    </source>
</evidence>
<evidence type="ECO:0000256" key="3">
    <source>
        <dbReference type="ARBA" id="ARBA00005336"/>
    </source>
</evidence>
<dbReference type="InterPro" id="IPR002772">
    <property type="entry name" value="Glyco_hydro_3_C"/>
</dbReference>
<dbReference type="STRING" id="40998.A0A2P7YKV8"/>
<evidence type="ECO:0000256" key="1">
    <source>
        <dbReference type="ARBA" id="ARBA00000448"/>
    </source>
</evidence>
<feature type="domain" description="Glycoside hydrolase family 3 C-terminal" evidence="10">
    <location>
        <begin position="202"/>
        <end position="454"/>
    </location>
</feature>
<evidence type="ECO:0000256" key="8">
    <source>
        <dbReference type="ARBA" id="ARBA00023295"/>
    </source>
</evidence>